<dbReference type="AlphaFoldDB" id="A0A2Z5ZJK2"/>
<accession>A0A2Z5ZJK2</accession>
<proteinExistence type="predicted"/>
<name>A0A2Z5ZJK2_9PROT</name>
<gene>
    <name evidence="2" type="ORF">AcetOrient_orf03658</name>
</gene>
<feature type="transmembrane region" description="Helical" evidence="1">
    <location>
        <begin position="21"/>
        <end position="41"/>
    </location>
</feature>
<reference evidence="2 3" key="1">
    <citation type="submission" date="2018-02" db="EMBL/GenBank/DDBJ databases">
        <title>Acetobacter orientalis genome.</title>
        <authorList>
            <person name="Nakashima N."/>
            <person name="Tamura T."/>
        </authorList>
    </citation>
    <scope>NUCLEOTIDE SEQUENCE [LARGE SCALE GENOMIC DNA]</scope>
    <source>
        <strain evidence="2 3">FAN1</strain>
    </source>
</reference>
<dbReference type="EMBL" id="AP018515">
    <property type="protein sequence ID" value="BBC80768.1"/>
    <property type="molecule type" value="Genomic_DNA"/>
</dbReference>
<dbReference type="Proteomes" id="UP000270034">
    <property type="component" value="Chromosome"/>
</dbReference>
<keyword evidence="1" id="KW-1133">Transmembrane helix</keyword>
<evidence type="ECO:0000313" key="2">
    <source>
        <dbReference type="EMBL" id="BBC80768.1"/>
    </source>
</evidence>
<evidence type="ECO:0000313" key="3">
    <source>
        <dbReference type="Proteomes" id="UP000270034"/>
    </source>
</evidence>
<dbReference type="KEGG" id="aot:AcetOri_orf03658"/>
<evidence type="ECO:0000256" key="1">
    <source>
        <dbReference type="SAM" id="Phobius"/>
    </source>
</evidence>
<protein>
    <submittedName>
        <fullName evidence="2">Uncharacterized protein</fullName>
    </submittedName>
</protein>
<organism evidence="2 3">
    <name type="scientific">Acetobacter orientalis</name>
    <dbReference type="NCBI Taxonomy" id="146474"/>
    <lineage>
        <taxon>Bacteria</taxon>
        <taxon>Pseudomonadati</taxon>
        <taxon>Pseudomonadota</taxon>
        <taxon>Alphaproteobacteria</taxon>
        <taxon>Acetobacterales</taxon>
        <taxon>Acetobacteraceae</taxon>
        <taxon>Acetobacter</taxon>
    </lineage>
</organism>
<keyword evidence="1" id="KW-0472">Membrane</keyword>
<keyword evidence="1" id="KW-0812">Transmembrane</keyword>
<sequence length="43" mass="4647">MQAAVPLEPKRHGKMSRKYNIICYGISAMPGTLSFALGKVLPA</sequence>